<accession>A0A8B8P974</accession>
<proteinExistence type="predicted"/>
<sequence>MSTMSSHRTRFFRAPESGLRHQTPGHVQRLALWRAMKMDSEPSNIGEVEELSLQTIAALPTPQVDTTKSPSNLHFDRVQQLDRELWQENIQEFGQFVAREALLDEEYWTAAWLRAESHWEDRANDRYALNFKRKFAEQEFNAIKRRHRGRNGQKCMCIVTVKKEHGNVNRMILKSIVGTLDLSIQYLLHGETFPGERVRDPLFGRINEAGPARYGYIGNLCVAKSARRQGIASNMMSFALESSKRTAGVEQVYMHVHRDNGPAQELYAKMGFKMVEEAAAQLVEEPTHLLCLEI</sequence>
<dbReference type="RefSeq" id="XP_030530493.1">
    <property type="nucleotide sequence ID" value="XM_030674633.2"/>
</dbReference>
<protein>
    <submittedName>
        <fullName evidence="3">Uncharacterized protein LOC115740963 isoform X1</fullName>
    </submittedName>
</protein>
<evidence type="ECO:0000313" key="2">
    <source>
        <dbReference type="Proteomes" id="UP000827889"/>
    </source>
</evidence>
<dbReference type="PROSITE" id="PS51186">
    <property type="entry name" value="GNAT"/>
    <property type="match status" value="1"/>
</dbReference>
<name>A0A8B8P974_9MYRT</name>
<dbReference type="KEGG" id="rarg:115740963"/>
<dbReference type="SUPFAM" id="SSF55729">
    <property type="entry name" value="Acyl-CoA N-acyltransferases (Nat)"/>
    <property type="match status" value="1"/>
</dbReference>
<evidence type="ECO:0000313" key="3">
    <source>
        <dbReference type="RefSeq" id="XP_030530493.1"/>
    </source>
</evidence>
<gene>
    <name evidence="3" type="primary">LOC115740963</name>
</gene>
<keyword evidence="2" id="KW-1185">Reference proteome</keyword>
<dbReference type="GeneID" id="115740963"/>
<dbReference type="Proteomes" id="UP000827889">
    <property type="component" value="Chromosome 4"/>
</dbReference>
<dbReference type="PANTHER" id="PTHR47426">
    <property type="entry name" value="ACYL-COA N-ACYLTRANSFERASES (NAT) SUPERFAMILY PROTEIN"/>
    <property type="match status" value="1"/>
</dbReference>
<organism evidence="2 3">
    <name type="scientific">Rhodamnia argentea</name>
    <dbReference type="NCBI Taxonomy" id="178133"/>
    <lineage>
        <taxon>Eukaryota</taxon>
        <taxon>Viridiplantae</taxon>
        <taxon>Streptophyta</taxon>
        <taxon>Embryophyta</taxon>
        <taxon>Tracheophyta</taxon>
        <taxon>Spermatophyta</taxon>
        <taxon>Magnoliopsida</taxon>
        <taxon>eudicotyledons</taxon>
        <taxon>Gunneridae</taxon>
        <taxon>Pentapetalae</taxon>
        <taxon>rosids</taxon>
        <taxon>malvids</taxon>
        <taxon>Myrtales</taxon>
        <taxon>Myrtaceae</taxon>
        <taxon>Myrtoideae</taxon>
        <taxon>Myrteae</taxon>
        <taxon>Australasian group</taxon>
        <taxon>Rhodamnia</taxon>
    </lineage>
</organism>
<dbReference type="PANTHER" id="PTHR47426:SF3">
    <property type="entry name" value="GCN5-RELATED N-ACETYLTRANSFERASE 6, CHLOROPLASTIC"/>
    <property type="match status" value="1"/>
</dbReference>
<reference evidence="3" key="1">
    <citation type="submission" date="2025-08" db="UniProtKB">
        <authorList>
            <consortium name="RefSeq"/>
        </authorList>
    </citation>
    <scope>IDENTIFICATION</scope>
    <source>
        <tissue evidence="3">Leaf</tissue>
    </source>
</reference>
<dbReference type="OrthoDB" id="41532at2759"/>
<dbReference type="AlphaFoldDB" id="A0A8B8P974"/>
<dbReference type="Gene3D" id="3.40.630.30">
    <property type="match status" value="1"/>
</dbReference>
<dbReference type="InterPro" id="IPR000182">
    <property type="entry name" value="GNAT_dom"/>
</dbReference>
<evidence type="ECO:0000259" key="1">
    <source>
        <dbReference type="PROSITE" id="PS51186"/>
    </source>
</evidence>
<dbReference type="CDD" id="cd04301">
    <property type="entry name" value="NAT_SF"/>
    <property type="match status" value="1"/>
</dbReference>
<dbReference type="GO" id="GO:0016747">
    <property type="term" value="F:acyltransferase activity, transferring groups other than amino-acyl groups"/>
    <property type="evidence" value="ECO:0007669"/>
    <property type="project" value="InterPro"/>
</dbReference>
<feature type="domain" description="N-acetyltransferase" evidence="1">
    <location>
        <begin position="156"/>
        <end position="294"/>
    </location>
</feature>
<dbReference type="InterPro" id="IPR016181">
    <property type="entry name" value="Acyl_CoA_acyltransferase"/>
</dbReference>
<dbReference type="Pfam" id="PF00583">
    <property type="entry name" value="Acetyltransf_1"/>
    <property type="match status" value="1"/>
</dbReference>